<gene>
    <name evidence="3" type="ORF">GCM10010909_31640</name>
</gene>
<reference evidence="4" key="1">
    <citation type="journal article" date="2019" name="Int. J. Syst. Evol. Microbiol.">
        <title>The Global Catalogue of Microorganisms (GCM) 10K type strain sequencing project: providing services to taxonomists for standard genome sequencing and annotation.</title>
        <authorList>
            <consortium name="The Broad Institute Genomics Platform"/>
            <consortium name="The Broad Institute Genome Sequencing Center for Infectious Disease"/>
            <person name="Wu L."/>
            <person name="Ma J."/>
        </authorList>
    </citation>
    <scope>NUCLEOTIDE SEQUENCE [LARGE SCALE GENOMIC DNA]</scope>
    <source>
        <strain evidence="4">NBRC 112502</strain>
    </source>
</reference>
<dbReference type="PANTHER" id="PTHR12558:SF13">
    <property type="entry name" value="CELL DIVISION CYCLE PROTEIN 27 HOMOLOG"/>
    <property type="match status" value="1"/>
</dbReference>
<evidence type="ECO:0000313" key="4">
    <source>
        <dbReference type="Proteomes" id="UP001156641"/>
    </source>
</evidence>
<keyword evidence="2" id="KW-0732">Signal</keyword>
<dbReference type="SMART" id="SM00028">
    <property type="entry name" value="TPR"/>
    <property type="match status" value="8"/>
</dbReference>
<organism evidence="3 4">
    <name type="scientific">Acidocella aquatica</name>
    <dbReference type="NCBI Taxonomy" id="1922313"/>
    <lineage>
        <taxon>Bacteria</taxon>
        <taxon>Pseudomonadati</taxon>
        <taxon>Pseudomonadota</taxon>
        <taxon>Alphaproteobacteria</taxon>
        <taxon>Acetobacterales</taxon>
        <taxon>Acidocellaceae</taxon>
        <taxon>Acidocella</taxon>
    </lineage>
</organism>
<sequence length="564" mass="59004">MDKFSLVRRRFAVAACVMLSACAAAGPSGAASYPPPNAAYGAYLAAHYAAARNDPAAAVKYFTRGLAAAPGNPAMIGEGFLASVQAGAPQALALAPQLPGNTLAALLLGNQAAMAGDYAQAAAVYGALPQDDLLGLIKPVLLAWSRFGQGNTQAALKVLQPYFSAGAFAPVYVLNAAMIADAGHDISDAAQYYNAVSNEQPNLRLAQILASWQARQGAQALAQQELDSLAQAHPDLQIALPGLQAQIAQPVVATASQGLAEAYLTLAGSLNQSSSAFLQQVFLRFALQLRPDLTAARLLLANTLSGADNPAATPSPVMLQNALDALAPVTPHDPLFAPVAMQEANLLASLGRSADAVTLLDKLIAISPQDPGLLATAGDTLRAANEMEAAIPYYSKAIAAMGDPPPPAAWSLFFDRGICEDTVKDWAAAEPDMLQALALGPNQPYVLNYIGYTWAMKGEKLDEAQAMLERAMALDPNDGAVIDSLGYVNMKRGNIQTALSLLTQAVQLSPDDAEVNGHLGDAFWQAGEKLQAAYQWQRALSLGPDAKLEAELKAKIQQNFPPVS</sequence>
<comment type="caution">
    <text evidence="3">The sequence shown here is derived from an EMBL/GenBank/DDBJ whole genome shotgun (WGS) entry which is preliminary data.</text>
</comment>
<dbReference type="Gene3D" id="1.25.40.10">
    <property type="entry name" value="Tetratricopeptide repeat domain"/>
    <property type="match status" value="1"/>
</dbReference>
<dbReference type="PROSITE" id="PS50005">
    <property type="entry name" value="TPR"/>
    <property type="match status" value="2"/>
</dbReference>
<dbReference type="Proteomes" id="UP001156641">
    <property type="component" value="Unassembled WGS sequence"/>
</dbReference>
<dbReference type="InterPro" id="IPR011990">
    <property type="entry name" value="TPR-like_helical_dom_sf"/>
</dbReference>
<evidence type="ECO:0000256" key="2">
    <source>
        <dbReference type="SAM" id="SignalP"/>
    </source>
</evidence>
<accession>A0ABQ6AA88</accession>
<feature type="chain" id="PRO_5046299530" description="Tetratricopeptide repeat protein" evidence="2">
    <location>
        <begin position="31"/>
        <end position="564"/>
    </location>
</feature>
<feature type="signal peptide" evidence="2">
    <location>
        <begin position="1"/>
        <end position="30"/>
    </location>
</feature>
<dbReference type="Pfam" id="PF13432">
    <property type="entry name" value="TPR_16"/>
    <property type="match status" value="2"/>
</dbReference>
<dbReference type="EMBL" id="BSOS01000090">
    <property type="protein sequence ID" value="GLR68483.1"/>
    <property type="molecule type" value="Genomic_DNA"/>
</dbReference>
<protein>
    <recommendedName>
        <fullName evidence="5">Tetratricopeptide repeat protein</fullName>
    </recommendedName>
</protein>
<evidence type="ECO:0008006" key="5">
    <source>
        <dbReference type="Google" id="ProtNLM"/>
    </source>
</evidence>
<dbReference type="SUPFAM" id="SSF48452">
    <property type="entry name" value="TPR-like"/>
    <property type="match status" value="2"/>
</dbReference>
<feature type="repeat" description="TPR" evidence="1">
    <location>
        <begin position="513"/>
        <end position="546"/>
    </location>
</feature>
<keyword evidence="1" id="KW-0802">TPR repeat</keyword>
<dbReference type="RefSeq" id="WP_284259327.1">
    <property type="nucleotide sequence ID" value="NZ_BSOS01000090.1"/>
</dbReference>
<name>A0ABQ6AA88_9PROT</name>
<evidence type="ECO:0000256" key="1">
    <source>
        <dbReference type="PROSITE-ProRule" id="PRU00339"/>
    </source>
</evidence>
<feature type="repeat" description="TPR" evidence="1">
    <location>
        <begin position="479"/>
        <end position="512"/>
    </location>
</feature>
<dbReference type="PANTHER" id="PTHR12558">
    <property type="entry name" value="CELL DIVISION CYCLE 16,23,27"/>
    <property type="match status" value="1"/>
</dbReference>
<keyword evidence="4" id="KW-1185">Reference proteome</keyword>
<dbReference type="PROSITE" id="PS51257">
    <property type="entry name" value="PROKAR_LIPOPROTEIN"/>
    <property type="match status" value="1"/>
</dbReference>
<proteinExistence type="predicted"/>
<dbReference type="InterPro" id="IPR019734">
    <property type="entry name" value="TPR_rpt"/>
</dbReference>
<evidence type="ECO:0000313" key="3">
    <source>
        <dbReference type="EMBL" id="GLR68483.1"/>
    </source>
</evidence>